<name>A0A803YLU0_MELGA</name>
<evidence type="ECO:0000256" key="1">
    <source>
        <dbReference type="ARBA" id="ARBA00004479"/>
    </source>
</evidence>
<feature type="domain" description="Receptor ligand binding region" evidence="8">
    <location>
        <begin position="5"/>
        <end position="67"/>
    </location>
</feature>
<keyword evidence="6" id="KW-0675">Receptor</keyword>
<keyword evidence="4" id="KW-1133">Transmembrane helix</keyword>
<evidence type="ECO:0000313" key="9">
    <source>
        <dbReference type="Ensembl" id="ENSMGAP00000032738.1"/>
    </source>
</evidence>
<keyword evidence="2" id="KW-0812">Transmembrane</keyword>
<keyword evidence="5" id="KW-0472">Membrane</keyword>
<evidence type="ECO:0000256" key="4">
    <source>
        <dbReference type="ARBA" id="ARBA00022989"/>
    </source>
</evidence>
<evidence type="ECO:0000256" key="7">
    <source>
        <dbReference type="ARBA" id="ARBA00023180"/>
    </source>
</evidence>
<organism evidence="9 10">
    <name type="scientific">Meleagris gallopavo</name>
    <name type="common">Wild turkey</name>
    <dbReference type="NCBI Taxonomy" id="9103"/>
    <lineage>
        <taxon>Eukaryota</taxon>
        <taxon>Metazoa</taxon>
        <taxon>Chordata</taxon>
        <taxon>Craniata</taxon>
        <taxon>Vertebrata</taxon>
        <taxon>Euteleostomi</taxon>
        <taxon>Archelosauria</taxon>
        <taxon>Archosauria</taxon>
        <taxon>Dinosauria</taxon>
        <taxon>Saurischia</taxon>
        <taxon>Theropoda</taxon>
        <taxon>Coelurosauria</taxon>
        <taxon>Aves</taxon>
        <taxon>Neognathae</taxon>
        <taxon>Galloanserae</taxon>
        <taxon>Galliformes</taxon>
        <taxon>Phasianidae</taxon>
        <taxon>Meleagridinae</taxon>
        <taxon>Meleagris</taxon>
    </lineage>
</organism>
<dbReference type="Pfam" id="PF01094">
    <property type="entry name" value="ANF_receptor"/>
    <property type="match status" value="1"/>
</dbReference>
<reference evidence="9" key="2">
    <citation type="submission" date="2025-08" db="UniProtKB">
        <authorList>
            <consortium name="Ensembl"/>
        </authorList>
    </citation>
    <scope>IDENTIFICATION</scope>
</reference>
<dbReference type="SUPFAM" id="SSF53822">
    <property type="entry name" value="Periplasmic binding protein-like I"/>
    <property type="match status" value="1"/>
</dbReference>
<dbReference type="InterPro" id="IPR001170">
    <property type="entry name" value="ANPR/GUC"/>
</dbReference>
<reference evidence="9 10" key="1">
    <citation type="journal article" date="2010" name="PLoS Biol.">
        <title>Multi-platform next-generation sequencing of the domestic turkey (Meleagris gallopavo): genome assembly and analysis.</title>
        <authorList>
            <person name="Dalloul R.A."/>
            <person name="Long J.A."/>
            <person name="Zimin A.V."/>
            <person name="Aslam L."/>
            <person name="Beal K."/>
            <person name="Blomberg L.A."/>
            <person name="Bouffard P."/>
            <person name="Burt D.W."/>
            <person name="Crasta O."/>
            <person name="Crooijmans R.P."/>
            <person name="Cooper K."/>
            <person name="Coulombe R.A."/>
            <person name="De S."/>
            <person name="Delany M.E."/>
            <person name="Dodgson J.B."/>
            <person name="Dong J.J."/>
            <person name="Evans C."/>
            <person name="Frederickson K.M."/>
            <person name="Flicek P."/>
            <person name="Florea L."/>
            <person name="Folkerts O."/>
            <person name="Groenen M.A."/>
            <person name="Harkins T.T."/>
            <person name="Herrero J."/>
            <person name="Hoffmann S."/>
            <person name="Megens H.J."/>
            <person name="Jiang A."/>
            <person name="de Jong P."/>
            <person name="Kaiser P."/>
            <person name="Kim H."/>
            <person name="Kim K.W."/>
            <person name="Kim S."/>
            <person name="Langenberger D."/>
            <person name="Lee M.K."/>
            <person name="Lee T."/>
            <person name="Mane S."/>
            <person name="Marcais G."/>
            <person name="Marz M."/>
            <person name="McElroy A.P."/>
            <person name="Modise T."/>
            <person name="Nefedov M."/>
            <person name="Notredame C."/>
            <person name="Paton I.R."/>
            <person name="Payne W.S."/>
            <person name="Pertea G."/>
            <person name="Prickett D."/>
            <person name="Puiu D."/>
            <person name="Qioa D."/>
            <person name="Raineri E."/>
            <person name="Ruffier M."/>
            <person name="Salzberg S.L."/>
            <person name="Schatz M.C."/>
            <person name="Scheuring C."/>
            <person name="Schmidt C.J."/>
            <person name="Schroeder S."/>
            <person name="Searle S.M."/>
            <person name="Smith E.J."/>
            <person name="Smith J."/>
            <person name="Sonstegard T.S."/>
            <person name="Stadler P.F."/>
            <person name="Tafer H."/>
            <person name="Tu Z.J."/>
            <person name="Van Tassell C.P."/>
            <person name="Vilella A.J."/>
            <person name="Williams K.P."/>
            <person name="Yorke J.A."/>
            <person name="Zhang L."/>
            <person name="Zhang H.B."/>
            <person name="Zhang X."/>
            <person name="Zhang Y."/>
            <person name="Reed K.M."/>
        </authorList>
    </citation>
    <scope>NUCLEOTIDE SEQUENCE [LARGE SCALE GENOMIC DNA]</scope>
</reference>
<keyword evidence="10" id="KW-1185">Reference proteome</keyword>
<keyword evidence="7" id="KW-0325">Glycoprotein</keyword>
<evidence type="ECO:0000256" key="2">
    <source>
        <dbReference type="ARBA" id="ARBA00022692"/>
    </source>
</evidence>
<evidence type="ECO:0000256" key="3">
    <source>
        <dbReference type="ARBA" id="ARBA00022729"/>
    </source>
</evidence>
<evidence type="ECO:0000313" key="10">
    <source>
        <dbReference type="Proteomes" id="UP000001645"/>
    </source>
</evidence>
<dbReference type="GO" id="GO:0016020">
    <property type="term" value="C:membrane"/>
    <property type="evidence" value="ECO:0007669"/>
    <property type="project" value="UniProtKB-SubCell"/>
</dbReference>
<dbReference type="InParanoid" id="A0A803YLU0"/>
<dbReference type="Proteomes" id="UP000001645">
    <property type="component" value="Chromosome Z"/>
</dbReference>
<evidence type="ECO:0000256" key="6">
    <source>
        <dbReference type="ARBA" id="ARBA00023170"/>
    </source>
</evidence>
<dbReference type="InterPro" id="IPR001828">
    <property type="entry name" value="ANF_lig-bd_rcpt"/>
</dbReference>
<evidence type="ECO:0000259" key="8">
    <source>
        <dbReference type="Pfam" id="PF01094"/>
    </source>
</evidence>
<sequence>MFVEGFHDAILLYALALQEVLKFGFSKKDGEKIVQQTRNRTYEGIAGQVSIDANGDRYGDFSVIAMTDPEAGTQEVIGDYYGKQGRFEIRSNVKYPWNHGRLRIDESRVSEHTNNAPCKSCKFRDLMLLCSHQRDKSL</sequence>
<dbReference type="PRINTS" id="PR00255">
    <property type="entry name" value="NATPEPTIDER"/>
</dbReference>
<evidence type="ECO:0000256" key="5">
    <source>
        <dbReference type="ARBA" id="ARBA00023136"/>
    </source>
</evidence>
<accession>A0A803YLU0</accession>
<dbReference type="Gene3D" id="3.40.50.2300">
    <property type="match status" value="1"/>
</dbReference>
<comment type="subcellular location">
    <subcellularLocation>
        <location evidence="1">Membrane</location>
        <topology evidence="1">Single-pass type I membrane protein</topology>
    </subcellularLocation>
</comment>
<dbReference type="Ensembl" id="ENSMGAT00000022901.1">
    <property type="protein sequence ID" value="ENSMGAP00000032738.1"/>
    <property type="gene ID" value="ENSMGAG00000021914.1"/>
</dbReference>
<keyword evidence="3" id="KW-0732">Signal</keyword>
<dbReference type="AlphaFoldDB" id="A0A803YLU0"/>
<reference evidence="9" key="3">
    <citation type="submission" date="2025-09" db="UniProtKB">
        <authorList>
            <consortium name="Ensembl"/>
        </authorList>
    </citation>
    <scope>IDENTIFICATION</scope>
</reference>
<protein>
    <recommendedName>
        <fullName evidence="8">Receptor ligand binding region domain-containing protein</fullName>
    </recommendedName>
</protein>
<proteinExistence type="predicted"/>
<dbReference type="InterPro" id="IPR028082">
    <property type="entry name" value="Peripla_BP_I"/>
</dbReference>
<dbReference type="GeneTree" id="ENSGT00440000033872"/>